<proteinExistence type="predicted"/>
<evidence type="ECO:0000256" key="1">
    <source>
        <dbReference type="SAM" id="Phobius"/>
    </source>
</evidence>
<keyword evidence="1" id="KW-1133">Transmembrane helix</keyword>
<dbReference type="AlphaFoldDB" id="A0A9X4KUM6"/>
<comment type="caution">
    <text evidence="2">The sequence shown here is derived from an EMBL/GenBank/DDBJ whole genome shotgun (WGS) entry which is preliminary data.</text>
</comment>
<dbReference type="EMBL" id="JAPDIA010000007">
    <property type="protein sequence ID" value="MDG0811384.1"/>
    <property type="molecule type" value="Genomic_DNA"/>
</dbReference>
<keyword evidence="1" id="KW-0472">Membrane</keyword>
<keyword evidence="1" id="KW-0812">Transmembrane</keyword>
<keyword evidence="3" id="KW-1185">Reference proteome</keyword>
<sequence length="43" mass="5183">MSFHGQLLLTANLWFGASLLVFVIFRFARLRDGRGFRRRRDER</sequence>
<accession>A0A9X4KUM6</accession>
<name>A0A9X4KUM6_9BACL</name>
<feature type="transmembrane region" description="Helical" evidence="1">
    <location>
        <begin position="6"/>
        <end position="28"/>
    </location>
</feature>
<dbReference type="Proteomes" id="UP001153404">
    <property type="component" value="Unassembled WGS sequence"/>
</dbReference>
<dbReference type="RefSeq" id="WP_277533969.1">
    <property type="nucleotide sequence ID" value="NZ_JAPDIA010000007.1"/>
</dbReference>
<gene>
    <name evidence="2" type="ORF">OMP40_19935</name>
</gene>
<evidence type="ECO:0000313" key="3">
    <source>
        <dbReference type="Proteomes" id="UP001153404"/>
    </source>
</evidence>
<organism evidence="2 3">
    <name type="scientific">Cohnella rhizosphaerae</name>
    <dbReference type="NCBI Taxonomy" id="1457232"/>
    <lineage>
        <taxon>Bacteria</taxon>
        <taxon>Bacillati</taxon>
        <taxon>Bacillota</taxon>
        <taxon>Bacilli</taxon>
        <taxon>Bacillales</taxon>
        <taxon>Paenibacillaceae</taxon>
        <taxon>Cohnella</taxon>
    </lineage>
</organism>
<reference evidence="2" key="1">
    <citation type="submission" date="2022-10" db="EMBL/GenBank/DDBJ databases">
        <title>Comparative genomic analysis of Cohnella hashimotonis sp. nov., isolated from the International Space Station.</title>
        <authorList>
            <person name="Simpson A."/>
            <person name="Venkateswaran K."/>
        </authorList>
    </citation>
    <scope>NUCLEOTIDE SEQUENCE</scope>
    <source>
        <strain evidence="2">DSM 28161</strain>
    </source>
</reference>
<protein>
    <submittedName>
        <fullName evidence="2">Uncharacterized protein</fullName>
    </submittedName>
</protein>
<evidence type="ECO:0000313" key="2">
    <source>
        <dbReference type="EMBL" id="MDG0811384.1"/>
    </source>
</evidence>